<dbReference type="Proteomes" id="UP000032702">
    <property type="component" value="Unassembled WGS sequence"/>
</dbReference>
<dbReference type="EC" id="2.1.1.193" evidence="10"/>
<keyword evidence="3 10" id="KW-0963">Cytoplasm</keyword>
<dbReference type="InterPro" id="IPR029026">
    <property type="entry name" value="tRNA_m1G_MTases_N"/>
</dbReference>
<comment type="subcellular location">
    <subcellularLocation>
        <location evidence="1 10">Cytoplasm</location>
    </subcellularLocation>
</comment>
<dbReference type="PANTHER" id="PTHR30027:SF3">
    <property type="entry name" value="16S RRNA (URACIL(1498)-N(3))-METHYLTRANSFERASE"/>
    <property type="match status" value="1"/>
</dbReference>
<evidence type="ECO:0000256" key="2">
    <source>
        <dbReference type="ARBA" id="ARBA00005528"/>
    </source>
</evidence>
<dbReference type="Gene3D" id="3.40.1280.10">
    <property type="match status" value="1"/>
</dbReference>
<dbReference type="EMBL" id="AAMD01000041">
    <property type="protein sequence ID" value="EAU67049.1"/>
    <property type="molecule type" value="Genomic_DNA"/>
</dbReference>
<dbReference type="PIRSF" id="PIRSF015601">
    <property type="entry name" value="MTase_slr0722"/>
    <property type="match status" value="1"/>
</dbReference>
<evidence type="ECO:0000256" key="5">
    <source>
        <dbReference type="ARBA" id="ARBA00022603"/>
    </source>
</evidence>
<keyword evidence="6 10" id="KW-0808">Transferase</keyword>
<evidence type="ECO:0000313" key="13">
    <source>
        <dbReference type="Proteomes" id="UP000032702"/>
    </source>
</evidence>
<dbReference type="Pfam" id="PF04452">
    <property type="entry name" value="Methyltrans_RNA"/>
    <property type="match status" value="1"/>
</dbReference>
<gene>
    <name evidence="12" type="ORF">STIAU_4159</name>
</gene>
<evidence type="ECO:0000259" key="11">
    <source>
        <dbReference type="Pfam" id="PF04452"/>
    </source>
</evidence>
<dbReference type="SUPFAM" id="SSF75217">
    <property type="entry name" value="alpha/beta knot"/>
    <property type="match status" value="1"/>
</dbReference>
<keyword evidence="5 10" id="KW-0489">Methyltransferase</keyword>
<protein>
    <recommendedName>
        <fullName evidence="10">Ribosomal RNA small subunit methyltransferase E</fullName>
        <ecNumber evidence="10">2.1.1.193</ecNumber>
    </recommendedName>
</protein>
<organism evidence="12 13">
    <name type="scientific">Stigmatella aurantiaca (strain DW4/3-1)</name>
    <dbReference type="NCBI Taxonomy" id="378806"/>
    <lineage>
        <taxon>Bacteria</taxon>
        <taxon>Pseudomonadati</taxon>
        <taxon>Myxococcota</taxon>
        <taxon>Myxococcia</taxon>
        <taxon>Myxococcales</taxon>
        <taxon>Cystobacterineae</taxon>
        <taxon>Archangiaceae</taxon>
        <taxon>Stigmatella</taxon>
    </lineage>
</organism>
<comment type="caution">
    <text evidence="12">The sequence shown here is derived from an EMBL/GenBank/DDBJ whole genome shotgun (WGS) entry which is preliminary data.</text>
</comment>
<evidence type="ECO:0000256" key="9">
    <source>
        <dbReference type="ARBA" id="ARBA00047944"/>
    </source>
</evidence>
<evidence type="ECO:0000256" key="3">
    <source>
        <dbReference type="ARBA" id="ARBA00022490"/>
    </source>
</evidence>
<evidence type="ECO:0000256" key="4">
    <source>
        <dbReference type="ARBA" id="ARBA00022552"/>
    </source>
</evidence>
<comment type="catalytic activity">
    <reaction evidence="9 10">
        <text>uridine(1498) in 16S rRNA + S-adenosyl-L-methionine = N(3)-methyluridine(1498) in 16S rRNA + S-adenosyl-L-homocysteine + H(+)</text>
        <dbReference type="Rhea" id="RHEA:42920"/>
        <dbReference type="Rhea" id="RHEA-COMP:10283"/>
        <dbReference type="Rhea" id="RHEA-COMP:10284"/>
        <dbReference type="ChEBI" id="CHEBI:15378"/>
        <dbReference type="ChEBI" id="CHEBI:57856"/>
        <dbReference type="ChEBI" id="CHEBI:59789"/>
        <dbReference type="ChEBI" id="CHEBI:65315"/>
        <dbReference type="ChEBI" id="CHEBI:74502"/>
        <dbReference type="EC" id="2.1.1.193"/>
    </reaction>
</comment>
<dbReference type="NCBIfam" id="TIGR00046">
    <property type="entry name" value="RsmE family RNA methyltransferase"/>
    <property type="match status" value="1"/>
</dbReference>
<dbReference type="GO" id="GO:0070475">
    <property type="term" value="P:rRNA base methylation"/>
    <property type="evidence" value="ECO:0007669"/>
    <property type="project" value="TreeGrafter"/>
</dbReference>
<keyword evidence="7 10" id="KW-0949">S-adenosyl-L-methionine</keyword>
<dbReference type="PATRIC" id="fig|378806.16.peg.6250"/>
<evidence type="ECO:0000256" key="1">
    <source>
        <dbReference type="ARBA" id="ARBA00004496"/>
    </source>
</evidence>
<feature type="domain" description="Ribosomal RNA small subunit methyltransferase E methyltransferase" evidence="11">
    <location>
        <begin position="93"/>
        <end position="254"/>
    </location>
</feature>
<dbReference type="InterPro" id="IPR006700">
    <property type="entry name" value="RsmE"/>
</dbReference>
<evidence type="ECO:0000256" key="6">
    <source>
        <dbReference type="ARBA" id="ARBA00022679"/>
    </source>
</evidence>
<dbReference type="CDD" id="cd18084">
    <property type="entry name" value="RsmE-like"/>
    <property type="match status" value="1"/>
</dbReference>
<reference evidence="12 13" key="1">
    <citation type="submission" date="2006-04" db="EMBL/GenBank/DDBJ databases">
        <authorList>
            <person name="Nierman W.C."/>
        </authorList>
    </citation>
    <scope>NUCLEOTIDE SEQUENCE [LARGE SCALE GENOMIC DNA]</scope>
    <source>
        <strain evidence="12 13">DW4/3-1</strain>
    </source>
</reference>
<accession>Q094B2</accession>
<dbReference type="GO" id="GO:0005737">
    <property type="term" value="C:cytoplasm"/>
    <property type="evidence" value="ECO:0007669"/>
    <property type="project" value="UniProtKB-SubCell"/>
</dbReference>
<sequence length="265" mass="28572">MGFRGCGRSSPWARNPPVNLLLLLDEDFLPDGTARLTGRRAQHAREVLRAEPGERLRVGRLGGLVGTGEVLENSEGVLRLSAHLTEAPPPRAGVDLLLAIPRPKALKKVLPAVASLGVDRVVLVNAARVEKSYFDSKVLAAGSIQELLLQGLEQARDTRLPEVLVRERFRPFVEDELDAVLGAQALRLLPHPPARQPLTATRVGTAPRVVLAIGPDGGWVPFEAALLEAHGFQPFTLGPRILRVETAVPVLLGQVALLRDNIPAP</sequence>
<dbReference type="NCBIfam" id="NF008700">
    <property type="entry name" value="PRK11713.5-4"/>
    <property type="match status" value="1"/>
</dbReference>
<comment type="similarity">
    <text evidence="2 10">Belongs to the RNA methyltransferase RsmE family.</text>
</comment>
<dbReference type="GO" id="GO:0070042">
    <property type="term" value="F:rRNA (uridine-N3-)-methyltransferase activity"/>
    <property type="evidence" value="ECO:0007669"/>
    <property type="project" value="TreeGrafter"/>
</dbReference>
<dbReference type="AlphaFoldDB" id="Q094B2"/>
<dbReference type="PANTHER" id="PTHR30027">
    <property type="entry name" value="RIBOSOMAL RNA SMALL SUBUNIT METHYLTRANSFERASE E"/>
    <property type="match status" value="1"/>
</dbReference>
<keyword evidence="4 10" id="KW-0698">rRNA processing</keyword>
<evidence type="ECO:0000256" key="10">
    <source>
        <dbReference type="PIRNR" id="PIRNR015601"/>
    </source>
</evidence>
<evidence type="ECO:0000313" key="12">
    <source>
        <dbReference type="EMBL" id="EAU67049.1"/>
    </source>
</evidence>
<evidence type="ECO:0000256" key="7">
    <source>
        <dbReference type="ARBA" id="ARBA00022691"/>
    </source>
</evidence>
<dbReference type="InterPro" id="IPR029028">
    <property type="entry name" value="Alpha/beta_knot_MTases"/>
</dbReference>
<name>Q094B2_STIAD</name>
<comment type="function">
    <text evidence="8 10">Specifically methylates the N3 position of the uracil ring of uridine 1498 (m3U1498) in 16S rRNA. Acts on the fully assembled 30S ribosomal subunit.</text>
</comment>
<proteinExistence type="inferred from homology"/>
<dbReference type="InterPro" id="IPR046886">
    <property type="entry name" value="RsmE_MTase_dom"/>
</dbReference>
<evidence type="ECO:0000256" key="8">
    <source>
        <dbReference type="ARBA" id="ARBA00025699"/>
    </source>
</evidence>